<protein>
    <submittedName>
        <fullName evidence="2">Putative secreted protein</fullName>
    </submittedName>
</protein>
<dbReference type="AlphaFoldDB" id="A0A2M4DNH0"/>
<proteinExistence type="predicted"/>
<organism evidence="2">
    <name type="scientific">Anopheles darlingi</name>
    <name type="common">Mosquito</name>
    <dbReference type="NCBI Taxonomy" id="43151"/>
    <lineage>
        <taxon>Eukaryota</taxon>
        <taxon>Metazoa</taxon>
        <taxon>Ecdysozoa</taxon>
        <taxon>Arthropoda</taxon>
        <taxon>Hexapoda</taxon>
        <taxon>Insecta</taxon>
        <taxon>Pterygota</taxon>
        <taxon>Neoptera</taxon>
        <taxon>Endopterygota</taxon>
        <taxon>Diptera</taxon>
        <taxon>Nematocera</taxon>
        <taxon>Culicoidea</taxon>
        <taxon>Culicidae</taxon>
        <taxon>Anophelinae</taxon>
        <taxon>Anopheles</taxon>
    </lineage>
</organism>
<feature type="chain" id="PRO_5014733986" evidence="1">
    <location>
        <begin position="18"/>
        <end position="75"/>
    </location>
</feature>
<evidence type="ECO:0000313" key="2">
    <source>
        <dbReference type="EMBL" id="MBW79107.1"/>
    </source>
</evidence>
<name>A0A2M4DNH0_ANODA</name>
<reference evidence="2" key="1">
    <citation type="submission" date="2018-01" db="EMBL/GenBank/DDBJ databases">
        <title>An insight into the sialome of Amazonian anophelines.</title>
        <authorList>
            <person name="Ribeiro J.M."/>
            <person name="Scarpassa V."/>
            <person name="Calvo E."/>
        </authorList>
    </citation>
    <scope>NUCLEOTIDE SEQUENCE</scope>
</reference>
<accession>A0A2M4DNH0</accession>
<feature type="signal peptide" evidence="1">
    <location>
        <begin position="1"/>
        <end position="17"/>
    </location>
</feature>
<dbReference type="EMBL" id="GGFL01014929">
    <property type="protein sequence ID" value="MBW79107.1"/>
    <property type="molecule type" value="Transcribed_RNA"/>
</dbReference>
<keyword evidence="1" id="KW-0732">Signal</keyword>
<evidence type="ECO:0000256" key="1">
    <source>
        <dbReference type="SAM" id="SignalP"/>
    </source>
</evidence>
<sequence>MLLVLLLVTKDVSSTCAVECFASLYSSGLSEEPPFICISIGQLLNAILSVYVVFTSSPLQHSFFKLNLDSSSFEA</sequence>